<evidence type="ECO:0000313" key="3">
    <source>
        <dbReference type="Proteomes" id="UP000199707"/>
    </source>
</evidence>
<dbReference type="Gene3D" id="1.10.260.40">
    <property type="entry name" value="lambda repressor-like DNA-binding domains"/>
    <property type="match status" value="1"/>
</dbReference>
<dbReference type="EMBL" id="FMUB01000005">
    <property type="protein sequence ID" value="SCX19790.1"/>
    <property type="molecule type" value="Genomic_DNA"/>
</dbReference>
<feature type="domain" description="HTH cro/C1-type" evidence="1">
    <location>
        <begin position="35"/>
        <end position="82"/>
    </location>
</feature>
<dbReference type="SMART" id="SM00530">
    <property type="entry name" value="HTH_XRE"/>
    <property type="match status" value="1"/>
</dbReference>
<evidence type="ECO:0000313" key="2">
    <source>
        <dbReference type="EMBL" id="SCX19790.1"/>
    </source>
</evidence>
<dbReference type="GO" id="GO:0003677">
    <property type="term" value="F:DNA binding"/>
    <property type="evidence" value="ECO:0007669"/>
    <property type="project" value="InterPro"/>
</dbReference>
<dbReference type="InterPro" id="IPR010982">
    <property type="entry name" value="Lambda_DNA-bd_dom_sf"/>
</dbReference>
<organism evidence="2 3">
    <name type="scientific">Mycolicibacterium fluoranthenivorans</name>
    <dbReference type="NCBI Taxonomy" id="258505"/>
    <lineage>
        <taxon>Bacteria</taxon>
        <taxon>Bacillati</taxon>
        <taxon>Actinomycetota</taxon>
        <taxon>Actinomycetes</taxon>
        <taxon>Mycobacteriales</taxon>
        <taxon>Mycobacteriaceae</taxon>
        <taxon>Mycolicibacterium</taxon>
    </lineage>
</organism>
<sequence length="270" mass="29586">MTGQNALGEYLRLRRGRVRPEDVGLVPGPRRRVEGLRREELAALAGISADYYLRIEQGRNANPSSQILEALARALRLDAAATAHLHRLARDDRRTETGPEVVGDDVLTLLDQLPVPAFVAGRYLDCLASNALAQRLSPNFAPGHNLMRQLFTDPAERELHVDWDDATAGVVGGLRQGAGGEAIDLRLQALVDELSASSERFRALWARADIGYRRAGTSHLRHPRVGELHLRRNRFGIPDSGGQHLQTYHALPGTDTARKLAMLAGPDLTG</sequence>
<proteinExistence type="predicted"/>
<dbReference type="AlphaFoldDB" id="A0A1G4WB57"/>
<dbReference type="Proteomes" id="UP000199707">
    <property type="component" value="Unassembled WGS sequence"/>
</dbReference>
<dbReference type="SUPFAM" id="SSF47413">
    <property type="entry name" value="lambda repressor-like DNA-binding domains"/>
    <property type="match status" value="1"/>
</dbReference>
<evidence type="ECO:0000259" key="1">
    <source>
        <dbReference type="PROSITE" id="PS50943"/>
    </source>
</evidence>
<dbReference type="RefSeq" id="WP_090357679.1">
    <property type="nucleotide sequence ID" value="NZ_FMUB01000005.1"/>
</dbReference>
<dbReference type="Gene3D" id="3.30.450.180">
    <property type="match status" value="1"/>
</dbReference>
<protein>
    <submittedName>
        <fullName evidence="2">Helix-turn-helix domain-containing protein</fullName>
    </submittedName>
</protein>
<dbReference type="CDD" id="cd00093">
    <property type="entry name" value="HTH_XRE"/>
    <property type="match status" value="1"/>
</dbReference>
<dbReference type="InterPro" id="IPR041413">
    <property type="entry name" value="MLTR_LBD"/>
</dbReference>
<dbReference type="Pfam" id="PF13560">
    <property type="entry name" value="HTH_31"/>
    <property type="match status" value="1"/>
</dbReference>
<accession>A0A1G4WB57</accession>
<dbReference type="PANTHER" id="PTHR35010:SF2">
    <property type="entry name" value="BLL4672 PROTEIN"/>
    <property type="match status" value="1"/>
</dbReference>
<dbReference type="InterPro" id="IPR001387">
    <property type="entry name" value="Cro/C1-type_HTH"/>
</dbReference>
<gene>
    <name evidence="2" type="ORF">SAMN02799620_02752</name>
</gene>
<reference evidence="3" key="1">
    <citation type="submission" date="2016-10" db="EMBL/GenBank/DDBJ databases">
        <authorList>
            <person name="Varghese N."/>
            <person name="Submissions S."/>
        </authorList>
    </citation>
    <scope>NUCLEOTIDE SEQUENCE [LARGE SCALE GENOMIC DNA]</scope>
    <source>
        <strain evidence="3">UNC267MFSha1.1M11</strain>
    </source>
</reference>
<dbReference type="PANTHER" id="PTHR35010">
    <property type="entry name" value="BLL4672 PROTEIN-RELATED"/>
    <property type="match status" value="1"/>
</dbReference>
<dbReference type="STRING" id="1502745.SAMN02799620_02752"/>
<dbReference type="PROSITE" id="PS50943">
    <property type="entry name" value="HTH_CROC1"/>
    <property type="match status" value="1"/>
</dbReference>
<dbReference type="Pfam" id="PF17765">
    <property type="entry name" value="MLTR_LBD"/>
    <property type="match status" value="1"/>
</dbReference>
<name>A0A1G4WB57_9MYCO</name>